<organism evidence="10 11">
    <name type="scientific">Alkalicoccobacillus gibsonii</name>
    <dbReference type="NCBI Taxonomy" id="79881"/>
    <lineage>
        <taxon>Bacteria</taxon>
        <taxon>Bacillati</taxon>
        <taxon>Bacillota</taxon>
        <taxon>Bacilli</taxon>
        <taxon>Bacillales</taxon>
        <taxon>Bacillaceae</taxon>
        <taxon>Alkalicoccobacillus</taxon>
    </lineage>
</organism>
<evidence type="ECO:0000259" key="9">
    <source>
        <dbReference type="Pfam" id="PF12704"/>
    </source>
</evidence>
<keyword evidence="4 7" id="KW-1133">Transmembrane helix</keyword>
<dbReference type="InterPro" id="IPR050250">
    <property type="entry name" value="Macrolide_Exporter_MacB"/>
</dbReference>
<feature type="transmembrane region" description="Helical" evidence="7">
    <location>
        <begin position="423"/>
        <end position="449"/>
    </location>
</feature>
<feature type="transmembrane region" description="Helical" evidence="7">
    <location>
        <begin position="740"/>
        <end position="767"/>
    </location>
</feature>
<dbReference type="InterPro" id="IPR025857">
    <property type="entry name" value="MacB_PCD"/>
</dbReference>
<dbReference type="RefSeq" id="WP_343129129.1">
    <property type="nucleotide sequence ID" value="NZ_JBCITK010000001.1"/>
</dbReference>
<evidence type="ECO:0000256" key="5">
    <source>
        <dbReference type="ARBA" id="ARBA00023136"/>
    </source>
</evidence>
<dbReference type="Proteomes" id="UP001418796">
    <property type="component" value="Unassembled WGS sequence"/>
</dbReference>
<keyword evidence="3 7" id="KW-0812">Transmembrane</keyword>
<evidence type="ECO:0000259" key="8">
    <source>
        <dbReference type="Pfam" id="PF02687"/>
    </source>
</evidence>
<dbReference type="PANTHER" id="PTHR30572">
    <property type="entry name" value="MEMBRANE COMPONENT OF TRANSPORTER-RELATED"/>
    <property type="match status" value="1"/>
</dbReference>
<reference evidence="10 11" key="1">
    <citation type="submission" date="2024-03" db="EMBL/GenBank/DDBJ databases">
        <title>Bacilli Hybrid Assemblies.</title>
        <authorList>
            <person name="Kovac J."/>
        </authorList>
    </citation>
    <scope>NUCLEOTIDE SEQUENCE [LARGE SCALE GENOMIC DNA]</scope>
    <source>
        <strain evidence="10 11">FSL R7-0666</strain>
    </source>
</reference>
<feature type="transmembrane region" description="Helical" evidence="7">
    <location>
        <begin position="260"/>
        <end position="281"/>
    </location>
</feature>
<feature type="domain" description="ABC3 transporter permease C-terminal" evidence="8">
    <location>
        <begin position="697"/>
        <end position="813"/>
    </location>
</feature>
<feature type="domain" description="ABC3 transporter permease C-terminal" evidence="8">
    <location>
        <begin position="263"/>
        <end position="382"/>
    </location>
</feature>
<name>A0ABU9VDI0_9BACI</name>
<feature type="transmembrane region" description="Helical" evidence="7">
    <location>
        <begin position="694"/>
        <end position="719"/>
    </location>
</feature>
<feature type="transmembrane region" description="Helical" evidence="7">
    <location>
        <begin position="787"/>
        <end position="805"/>
    </location>
</feature>
<feature type="transmembrane region" description="Helical" evidence="7">
    <location>
        <begin position="398"/>
        <end position="417"/>
    </location>
</feature>
<evidence type="ECO:0000256" key="2">
    <source>
        <dbReference type="ARBA" id="ARBA00022475"/>
    </source>
</evidence>
<evidence type="ECO:0000313" key="10">
    <source>
        <dbReference type="EMBL" id="MEN0641962.1"/>
    </source>
</evidence>
<dbReference type="PANTHER" id="PTHR30572:SF4">
    <property type="entry name" value="ABC TRANSPORTER PERMEASE YTRF"/>
    <property type="match status" value="1"/>
</dbReference>
<evidence type="ECO:0000256" key="4">
    <source>
        <dbReference type="ARBA" id="ARBA00022989"/>
    </source>
</evidence>
<accession>A0ABU9VDI0</accession>
<keyword evidence="11" id="KW-1185">Reference proteome</keyword>
<dbReference type="EMBL" id="JBCITK010000001">
    <property type="protein sequence ID" value="MEN0641962.1"/>
    <property type="molecule type" value="Genomic_DNA"/>
</dbReference>
<dbReference type="Pfam" id="PF02687">
    <property type="entry name" value="FtsX"/>
    <property type="match status" value="2"/>
</dbReference>
<protein>
    <submittedName>
        <fullName evidence="10">FtsX-like permease family protein</fullName>
    </submittedName>
</protein>
<comment type="similarity">
    <text evidence="6">Belongs to the ABC-4 integral membrane protein family.</text>
</comment>
<comment type="subcellular location">
    <subcellularLocation>
        <location evidence="1">Cell membrane</location>
        <topology evidence="1">Multi-pass membrane protein</topology>
    </subcellularLocation>
</comment>
<feature type="transmembrane region" description="Helical" evidence="7">
    <location>
        <begin position="356"/>
        <end position="377"/>
    </location>
</feature>
<feature type="transmembrane region" description="Helical" evidence="7">
    <location>
        <begin position="469"/>
        <end position="489"/>
    </location>
</feature>
<evidence type="ECO:0000256" key="6">
    <source>
        <dbReference type="ARBA" id="ARBA00038076"/>
    </source>
</evidence>
<feature type="domain" description="MacB-like periplasmic core" evidence="9">
    <location>
        <begin position="23"/>
        <end position="232"/>
    </location>
</feature>
<evidence type="ECO:0000256" key="1">
    <source>
        <dbReference type="ARBA" id="ARBA00004651"/>
    </source>
</evidence>
<dbReference type="Pfam" id="PF12704">
    <property type="entry name" value="MacB_PCD"/>
    <property type="match status" value="1"/>
</dbReference>
<feature type="transmembrane region" description="Helical" evidence="7">
    <location>
        <begin position="21"/>
        <end position="41"/>
    </location>
</feature>
<keyword evidence="2" id="KW-1003">Cell membrane</keyword>
<keyword evidence="5 7" id="KW-0472">Membrane</keyword>
<gene>
    <name evidence="10" type="ORF">MKY91_02150</name>
</gene>
<dbReference type="InterPro" id="IPR003838">
    <property type="entry name" value="ABC3_permease_C"/>
</dbReference>
<evidence type="ECO:0000313" key="11">
    <source>
        <dbReference type="Proteomes" id="UP001418796"/>
    </source>
</evidence>
<evidence type="ECO:0000256" key="7">
    <source>
        <dbReference type="SAM" id="Phobius"/>
    </source>
</evidence>
<feature type="transmembrane region" description="Helical" evidence="7">
    <location>
        <begin position="312"/>
        <end position="344"/>
    </location>
</feature>
<evidence type="ECO:0000256" key="3">
    <source>
        <dbReference type="ARBA" id="ARBA00022692"/>
    </source>
</evidence>
<sequence>MNNMLSTWLISWRNLTSQKKKVFITLIAMVLGVAFLTAMLVSDRTTKDVFTYYEEMYVGNADYWILSDNHTLQEDAVRELEAHPAVAHTLTALDKQDYLVLEESRSQSERSVRVTGVSDQASPLLMMPVIEGSLDNDGVVLPESVAELLDKTVGETVTFEGMGELPISAIVEYTQLLSSPESWDAAGSSSFRVMAPLNVVQQQFGLEDEVSYVRVQTTNQTEGAAWYQEMEEILSGSQAYIQPVVADDRQSNDIEGLYTFFYLIAALAIFISGFIIFNMIYTSVMERKKEFAIMKSLGYEQWSVSKLVLSELFLLSIISVLVGVPLGVFLGDLFMQAILGVFAFDMVYELNWVGPAMIAGIIGMIFPAVFSFFPIYSAGKTSILLSLKEGNQLKEAGYLSKWIRPVVGIVLIGLVWIDHLLTYISVLIGLVLLFPLILRGIHNVASSFLRTYPGRLARMNLMQQLGRNANTASILAVGVAVILLLAAAVKSAPDQYEEDIRATFGGDIRVTSESSWTEEQIQEIKDLDSVTKVEPLKEATPITWLTNEGEERQFSVIGVNEQQTSLFHHQPETTKKLYEGLSIALGERAFIEWGGEIGGSILMRTVHGEQEFIVVDVVQTSHYSGYVAFMLDTGLHHDFGWTGAKDLMVTIDDESANDIRDQIWEMDGGHISKIETVDDKIRSTTSAITGMSDLMLILMITVIALASVGTANTLLMNALERAKEIVTMRAIGFTTQQVSSMLIIEGILVGVSGIAGGIVFGILLIYFMSKSAWMDGFMTFQLPFDTIILTVVAGILLSLLAAWYASRSATRLDIQSSIREG</sequence>
<proteinExistence type="inferred from homology"/>
<comment type="caution">
    <text evidence="10">The sequence shown here is derived from an EMBL/GenBank/DDBJ whole genome shotgun (WGS) entry which is preliminary data.</text>
</comment>